<evidence type="ECO:0000313" key="2">
    <source>
        <dbReference type="EMBL" id="KZS94291.1"/>
    </source>
</evidence>
<name>A0A164VMI1_9AGAM</name>
<gene>
    <name evidence="2" type="ORF">SISNIDRAFT_485205</name>
</gene>
<organism evidence="2 3">
    <name type="scientific">Sistotremastrum niveocremeum HHB9708</name>
    <dbReference type="NCBI Taxonomy" id="1314777"/>
    <lineage>
        <taxon>Eukaryota</taxon>
        <taxon>Fungi</taxon>
        <taxon>Dikarya</taxon>
        <taxon>Basidiomycota</taxon>
        <taxon>Agaricomycotina</taxon>
        <taxon>Agaricomycetes</taxon>
        <taxon>Sistotremastrales</taxon>
        <taxon>Sistotremastraceae</taxon>
        <taxon>Sertulicium</taxon>
        <taxon>Sertulicium niveocremeum</taxon>
    </lineage>
</organism>
<keyword evidence="3" id="KW-1185">Reference proteome</keyword>
<sequence>MEIALLSLTSRAELRADIKAAAAKAPSSEERLRFLQNNNNLGQYLDPAMPDVDEDELPIWIFHDGLESADRLQQSVNFARRVLARMLLFLVAEGQKNPGERDALNHLRACLRFWAHPDLWPLISTDAFKDFQESRSFRNKVIAWSLLLRFPLLETAAREKLARILAAAFLPRVRRMAMVLHLREMFEDIDLPQQRTLLDQLVQAVYRENAEQIIEHHAHMFFLLERMTHISRRVTIEFWQKTEVFHRIDFRENAADQYLYQRLFSTLEYSVKDRHGEYVHGNLTRPQIRQTDSVFSGSTASLDSVPEPQNRRSVDVPGA</sequence>
<dbReference type="Proteomes" id="UP000076722">
    <property type="component" value="Unassembled WGS sequence"/>
</dbReference>
<reference evidence="2 3" key="1">
    <citation type="journal article" date="2016" name="Mol. Biol. Evol.">
        <title>Comparative Genomics of Early-Diverging Mushroom-Forming Fungi Provides Insights into the Origins of Lignocellulose Decay Capabilities.</title>
        <authorList>
            <person name="Nagy L.G."/>
            <person name="Riley R."/>
            <person name="Tritt A."/>
            <person name="Adam C."/>
            <person name="Daum C."/>
            <person name="Floudas D."/>
            <person name="Sun H."/>
            <person name="Yadav J.S."/>
            <person name="Pangilinan J."/>
            <person name="Larsson K.H."/>
            <person name="Matsuura K."/>
            <person name="Barry K."/>
            <person name="Labutti K."/>
            <person name="Kuo R."/>
            <person name="Ohm R.A."/>
            <person name="Bhattacharya S.S."/>
            <person name="Shirouzu T."/>
            <person name="Yoshinaga Y."/>
            <person name="Martin F.M."/>
            <person name="Grigoriev I.V."/>
            <person name="Hibbett D.S."/>
        </authorList>
    </citation>
    <scope>NUCLEOTIDE SEQUENCE [LARGE SCALE GENOMIC DNA]</scope>
    <source>
        <strain evidence="2 3">HHB9708</strain>
    </source>
</reference>
<dbReference type="EMBL" id="KV419405">
    <property type="protein sequence ID" value="KZS94291.1"/>
    <property type="molecule type" value="Genomic_DNA"/>
</dbReference>
<feature type="compositionally biased region" description="Basic and acidic residues" evidence="1">
    <location>
        <begin position="309"/>
        <end position="319"/>
    </location>
</feature>
<proteinExistence type="predicted"/>
<evidence type="ECO:0000313" key="3">
    <source>
        <dbReference type="Proteomes" id="UP000076722"/>
    </source>
</evidence>
<evidence type="ECO:0000256" key="1">
    <source>
        <dbReference type="SAM" id="MobiDB-lite"/>
    </source>
</evidence>
<accession>A0A164VMI1</accession>
<protein>
    <submittedName>
        <fullName evidence="2">Uncharacterized protein</fullName>
    </submittedName>
</protein>
<dbReference type="AlphaFoldDB" id="A0A164VMI1"/>
<feature type="region of interest" description="Disordered" evidence="1">
    <location>
        <begin position="297"/>
        <end position="319"/>
    </location>
</feature>